<dbReference type="SMART" id="SM00421">
    <property type="entry name" value="HTH_LUXR"/>
    <property type="match status" value="1"/>
</dbReference>
<evidence type="ECO:0000259" key="4">
    <source>
        <dbReference type="PROSITE" id="PS50043"/>
    </source>
</evidence>
<reference evidence="5 6" key="1">
    <citation type="submission" date="2023-11" db="EMBL/GenBank/DDBJ databases">
        <title>MicrobeMod: A computational toolkit for identifying prokaryotic methylation and restriction-modification with nanopore sequencing.</title>
        <authorList>
            <person name="Crits-Christoph A."/>
            <person name="Kang S.C."/>
            <person name="Lee H."/>
            <person name="Ostrov N."/>
        </authorList>
    </citation>
    <scope>NUCLEOTIDE SEQUENCE [LARGE SCALE GENOMIC DNA]</scope>
    <source>
        <strain evidence="5 6">ATCC 25935</strain>
    </source>
</reference>
<feature type="domain" description="HTH luxR-type" evidence="4">
    <location>
        <begin position="263"/>
        <end position="328"/>
    </location>
</feature>
<evidence type="ECO:0000256" key="1">
    <source>
        <dbReference type="ARBA" id="ARBA00023015"/>
    </source>
</evidence>
<sequence length="328" mass="36330">MGNNILPQYSSLLLALYRLAQECPVQQFQDAALTLLKATLAFDSSMWGTATMNADGIDIHSIHLHNSSPAMLAAYEKVKHRDTAAVQVTAQPALTIGFCVDDFPGDDNAGLRQFLNDFGHRNFLITSSIHPATRFVQWVSLYRARLEARCQPAEVDLLACLAPHLMQALAINRLVHLDRLSHDVVRAKWSVAIADQRGVLYHADERFKSLVASAWGRDDPGRLPSALLARLVGDGTGPRTLMHERVILYCSREQDVLFLKARAAEAVDTLSEREFLVARLLAGGLTHKEVATQLHRSPETIRTQIKAIFNKLDINNVALLGTLLAARE</sequence>
<keyword evidence="3" id="KW-0804">Transcription</keyword>
<dbReference type="PANTHER" id="PTHR44688:SF16">
    <property type="entry name" value="DNA-BINDING TRANSCRIPTIONAL ACTIVATOR DEVR_DOSR"/>
    <property type="match status" value="1"/>
</dbReference>
<evidence type="ECO:0000256" key="2">
    <source>
        <dbReference type="ARBA" id="ARBA00023125"/>
    </source>
</evidence>
<dbReference type="CDD" id="cd06170">
    <property type="entry name" value="LuxR_C_like"/>
    <property type="match status" value="1"/>
</dbReference>
<proteinExistence type="predicted"/>
<dbReference type="EMBL" id="CP140152">
    <property type="protein sequence ID" value="WQH02532.1"/>
    <property type="molecule type" value="Genomic_DNA"/>
</dbReference>
<dbReference type="Pfam" id="PF00196">
    <property type="entry name" value="GerE"/>
    <property type="match status" value="1"/>
</dbReference>
<dbReference type="GeneID" id="43161877"/>
<keyword evidence="6" id="KW-1185">Reference proteome</keyword>
<dbReference type="RefSeq" id="WP_019919958.1">
    <property type="nucleotide sequence ID" value="NZ_CP140152.1"/>
</dbReference>
<keyword evidence="1" id="KW-0805">Transcription regulation</keyword>
<dbReference type="InterPro" id="IPR036388">
    <property type="entry name" value="WH-like_DNA-bd_sf"/>
</dbReference>
<evidence type="ECO:0000313" key="6">
    <source>
        <dbReference type="Proteomes" id="UP001326110"/>
    </source>
</evidence>
<protein>
    <submittedName>
        <fullName evidence="5">Helix-turn-helix transcriptional regulator</fullName>
    </submittedName>
</protein>
<dbReference type="SUPFAM" id="SSF46894">
    <property type="entry name" value="C-terminal effector domain of the bipartite response regulators"/>
    <property type="match status" value="1"/>
</dbReference>
<dbReference type="Proteomes" id="UP001326110">
    <property type="component" value="Chromosome"/>
</dbReference>
<evidence type="ECO:0000256" key="3">
    <source>
        <dbReference type="ARBA" id="ARBA00023163"/>
    </source>
</evidence>
<dbReference type="Gene3D" id="1.10.10.10">
    <property type="entry name" value="Winged helix-like DNA-binding domain superfamily/Winged helix DNA-binding domain"/>
    <property type="match status" value="1"/>
</dbReference>
<name>A0ABZ0XS08_9BURK</name>
<evidence type="ECO:0000313" key="5">
    <source>
        <dbReference type="EMBL" id="WQH02532.1"/>
    </source>
</evidence>
<accession>A0ABZ0XS08</accession>
<keyword evidence="2" id="KW-0238">DNA-binding</keyword>
<dbReference type="PANTHER" id="PTHR44688">
    <property type="entry name" value="DNA-BINDING TRANSCRIPTIONAL ACTIVATOR DEVR_DOSR"/>
    <property type="match status" value="1"/>
</dbReference>
<organism evidence="5 6">
    <name type="scientific">Duganella zoogloeoides</name>
    <dbReference type="NCBI Taxonomy" id="75659"/>
    <lineage>
        <taxon>Bacteria</taxon>
        <taxon>Pseudomonadati</taxon>
        <taxon>Pseudomonadota</taxon>
        <taxon>Betaproteobacteria</taxon>
        <taxon>Burkholderiales</taxon>
        <taxon>Oxalobacteraceae</taxon>
        <taxon>Telluria group</taxon>
        <taxon>Duganella</taxon>
    </lineage>
</organism>
<dbReference type="InterPro" id="IPR016032">
    <property type="entry name" value="Sig_transdc_resp-reg_C-effctor"/>
</dbReference>
<gene>
    <name evidence="5" type="ORF">SR858_15770</name>
</gene>
<dbReference type="PRINTS" id="PR00038">
    <property type="entry name" value="HTHLUXR"/>
</dbReference>
<dbReference type="PROSITE" id="PS50043">
    <property type="entry name" value="HTH_LUXR_2"/>
    <property type="match status" value="1"/>
</dbReference>
<dbReference type="InterPro" id="IPR000792">
    <property type="entry name" value="Tscrpt_reg_LuxR_C"/>
</dbReference>